<evidence type="ECO:0000313" key="3">
    <source>
        <dbReference type="Proteomes" id="UP001293254"/>
    </source>
</evidence>
<evidence type="ECO:0000259" key="1">
    <source>
        <dbReference type="Pfam" id="PF14392"/>
    </source>
</evidence>
<proteinExistence type="predicted"/>
<reference evidence="2" key="2">
    <citation type="journal article" date="2024" name="Plant">
        <title>Genomic evolution and insights into agronomic trait innovations of Sesamum species.</title>
        <authorList>
            <person name="Miao H."/>
            <person name="Wang L."/>
            <person name="Qu L."/>
            <person name="Liu H."/>
            <person name="Sun Y."/>
            <person name="Le M."/>
            <person name="Wang Q."/>
            <person name="Wei S."/>
            <person name="Zheng Y."/>
            <person name="Lin W."/>
            <person name="Duan Y."/>
            <person name="Cao H."/>
            <person name="Xiong S."/>
            <person name="Wang X."/>
            <person name="Wei L."/>
            <person name="Li C."/>
            <person name="Ma Q."/>
            <person name="Ju M."/>
            <person name="Zhao R."/>
            <person name="Li G."/>
            <person name="Mu C."/>
            <person name="Tian Q."/>
            <person name="Mei H."/>
            <person name="Zhang T."/>
            <person name="Gao T."/>
            <person name="Zhang H."/>
        </authorList>
    </citation>
    <scope>NUCLEOTIDE SEQUENCE</scope>
    <source>
        <strain evidence="2">3651</strain>
    </source>
</reference>
<dbReference type="Pfam" id="PF14392">
    <property type="entry name" value="zf-CCHC_4"/>
    <property type="match status" value="1"/>
</dbReference>
<dbReference type="PANTHER" id="PTHR31286:SF178">
    <property type="entry name" value="DUF4283 DOMAIN-CONTAINING PROTEIN"/>
    <property type="match status" value="1"/>
</dbReference>
<keyword evidence="3" id="KW-1185">Reference proteome</keyword>
<comment type="caution">
    <text evidence="2">The sequence shown here is derived from an EMBL/GenBank/DDBJ whole genome shotgun (WGS) entry which is preliminary data.</text>
</comment>
<feature type="domain" description="Zinc knuckle CX2CX4HX4C" evidence="1">
    <location>
        <begin position="177"/>
        <end position="218"/>
    </location>
</feature>
<name>A0AAE1Y1E0_9LAMI</name>
<reference evidence="2" key="1">
    <citation type="submission" date="2020-06" db="EMBL/GenBank/DDBJ databases">
        <authorList>
            <person name="Li T."/>
            <person name="Hu X."/>
            <person name="Zhang T."/>
            <person name="Song X."/>
            <person name="Zhang H."/>
            <person name="Dai N."/>
            <person name="Sheng W."/>
            <person name="Hou X."/>
            <person name="Wei L."/>
        </authorList>
    </citation>
    <scope>NUCLEOTIDE SEQUENCE</scope>
    <source>
        <strain evidence="2">3651</strain>
        <tissue evidence="2">Leaf</tissue>
    </source>
</reference>
<dbReference type="AlphaFoldDB" id="A0AAE1Y1E0"/>
<evidence type="ECO:0000313" key="2">
    <source>
        <dbReference type="EMBL" id="KAK4421869.1"/>
    </source>
</evidence>
<dbReference type="InterPro" id="IPR040256">
    <property type="entry name" value="At4g02000-like"/>
</dbReference>
<protein>
    <recommendedName>
        <fullName evidence="1">Zinc knuckle CX2CX4HX4C domain-containing protein</fullName>
    </recommendedName>
</protein>
<dbReference type="EMBL" id="JACGWO010000008">
    <property type="protein sequence ID" value="KAK4421869.1"/>
    <property type="molecule type" value="Genomic_DNA"/>
</dbReference>
<organism evidence="2 3">
    <name type="scientific">Sesamum alatum</name>
    <dbReference type="NCBI Taxonomy" id="300844"/>
    <lineage>
        <taxon>Eukaryota</taxon>
        <taxon>Viridiplantae</taxon>
        <taxon>Streptophyta</taxon>
        <taxon>Embryophyta</taxon>
        <taxon>Tracheophyta</taxon>
        <taxon>Spermatophyta</taxon>
        <taxon>Magnoliopsida</taxon>
        <taxon>eudicotyledons</taxon>
        <taxon>Gunneridae</taxon>
        <taxon>Pentapetalae</taxon>
        <taxon>asterids</taxon>
        <taxon>lamiids</taxon>
        <taxon>Lamiales</taxon>
        <taxon>Pedaliaceae</taxon>
        <taxon>Sesamum</taxon>
    </lineage>
</organism>
<sequence>MDIDMERTPIEGPRRLCSLLVPWTDLQRLPPASSSVVLRSWIPRRFPAILVSAYPHLCFSPFGLMDSEINCLGASLSLAEDEESGMRSFHPDVMQSTLQTAFNPVKGMEFQLIEGDRFLLKFFHSIDRQRVLANCPWVKMTIDVATTIGNRLGHTGDVDQDKNGAVWGSSVRIRASIDITKPLKRALKIRIIFRDEQLVTFTYERLPNFCYLCGYLNHI</sequence>
<dbReference type="InterPro" id="IPR025836">
    <property type="entry name" value="Zn_knuckle_CX2CX4HX4C"/>
</dbReference>
<gene>
    <name evidence="2" type="ORF">Salat_2137500</name>
</gene>
<accession>A0AAE1Y1E0</accession>
<dbReference type="PANTHER" id="PTHR31286">
    <property type="entry name" value="GLYCINE-RICH CELL WALL STRUCTURAL PROTEIN 1.8-LIKE"/>
    <property type="match status" value="1"/>
</dbReference>
<dbReference type="Proteomes" id="UP001293254">
    <property type="component" value="Unassembled WGS sequence"/>
</dbReference>